<feature type="compositionally biased region" description="Basic and acidic residues" evidence="2">
    <location>
        <begin position="486"/>
        <end position="498"/>
    </location>
</feature>
<dbReference type="GO" id="GO:0005737">
    <property type="term" value="C:cytoplasm"/>
    <property type="evidence" value="ECO:0007669"/>
    <property type="project" value="InterPro"/>
</dbReference>
<dbReference type="InterPro" id="IPR004148">
    <property type="entry name" value="BAR_dom"/>
</dbReference>
<evidence type="ECO:0000313" key="5">
    <source>
        <dbReference type="Proteomes" id="UP000308549"/>
    </source>
</evidence>
<dbReference type="InterPro" id="IPR035899">
    <property type="entry name" value="DBL_dom_sf"/>
</dbReference>
<feature type="compositionally biased region" description="Polar residues" evidence="2">
    <location>
        <begin position="255"/>
        <end position="264"/>
    </location>
</feature>
<feature type="compositionally biased region" description="Polar residues" evidence="2">
    <location>
        <begin position="366"/>
        <end position="377"/>
    </location>
</feature>
<feature type="region of interest" description="Disordered" evidence="2">
    <location>
        <begin position="516"/>
        <end position="567"/>
    </location>
</feature>
<feature type="compositionally biased region" description="Polar residues" evidence="2">
    <location>
        <begin position="1766"/>
        <end position="1817"/>
    </location>
</feature>
<feature type="region of interest" description="Disordered" evidence="2">
    <location>
        <begin position="432"/>
        <end position="498"/>
    </location>
</feature>
<feature type="compositionally biased region" description="Polar residues" evidence="2">
    <location>
        <begin position="1719"/>
        <end position="1735"/>
    </location>
</feature>
<dbReference type="Gene3D" id="1.20.900.10">
    <property type="entry name" value="Dbl homology (DH) domain"/>
    <property type="match status" value="1"/>
</dbReference>
<protein>
    <recommendedName>
        <fullName evidence="3">DH domain-containing protein</fullName>
    </recommendedName>
</protein>
<dbReference type="CDD" id="cd00160">
    <property type="entry name" value="RhoGEF"/>
    <property type="match status" value="1"/>
</dbReference>
<comment type="caution">
    <text evidence="4">The sequence shown here is derived from an EMBL/GenBank/DDBJ whole genome shotgun (WGS) entry which is preliminary data.</text>
</comment>
<dbReference type="SMART" id="SM00325">
    <property type="entry name" value="RhoGEF"/>
    <property type="match status" value="1"/>
</dbReference>
<feature type="region of interest" description="Disordered" evidence="2">
    <location>
        <begin position="1072"/>
        <end position="1191"/>
    </location>
</feature>
<evidence type="ECO:0000313" key="4">
    <source>
        <dbReference type="EMBL" id="TKA25856.1"/>
    </source>
</evidence>
<feature type="region of interest" description="Disordered" evidence="2">
    <location>
        <begin position="655"/>
        <end position="745"/>
    </location>
</feature>
<feature type="compositionally biased region" description="Basic and acidic residues" evidence="2">
    <location>
        <begin position="685"/>
        <end position="702"/>
    </location>
</feature>
<dbReference type="GO" id="GO:0032955">
    <property type="term" value="P:regulation of division septum assembly"/>
    <property type="evidence" value="ECO:0007669"/>
    <property type="project" value="TreeGrafter"/>
</dbReference>
<reference evidence="4 5" key="1">
    <citation type="submission" date="2017-03" db="EMBL/GenBank/DDBJ databases">
        <title>Genomes of endolithic fungi from Antarctica.</title>
        <authorList>
            <person name="Coleine C."/>
            <person name="Masonjones S."/>
            <person name="Stajich J.E."/>
        </authorList>
    </citation>
    <scope>NUCLEOTIDE SEQUENCE [LARGE SCALE GENOMIC DNA]</scope>
    <source>
        <strain evidence="4 5">CCFEE 6315</strain>
    </source>
</reference>
<dbReference type="Pfam" id="PF00621">
    <property type="entry name" value="RhoGEF"/>
    <property type="match status" value="1"/>
</dbReference>
<feature type="compositionally biased region" description="Polar residues" evidence="2">
    <location>
        <begin position="1280"/>
        <end position="1300"/>
    </location>
</feature>
<dbReference type="FunFam" id="1.20.900.10:FF:000053">
    <property type="entry name" value="Rho guanyl nucleotide exchange factor, putative"/>
    <property type="match status" value="1"/>
</dbReference>
<dbReference type="PANTHER" id="PTHR22834">
    <property type="entry name" value="NUCLEAR FUSION PROTEIN FUS2"/>
    <property type="match status" value="1"/>
</dbReference>
<dbReference type="Pfam" id="PF03114">
    <property type="entry name" value="BAR"/>
    <property type="match status" value="1"/>
</dbReference>
<feature type="region of interest" description="Disordered" evidence="2">
    <location>
        <begin position="1"/>
        <end position="24"/>
    </location>
</feature>
<feature type="compositionally biased region" description="Polar residues" evidence="2">
    <location>
        <begin position="183"/>
        <end position="195"/>
    </location>
</feature>
<dbReference type="GO" id="GO:0005085">
    <property type="term" value="F:guanyl-nucleotide exchange factor activity"/>
    <property type="evidence" value="ECO:0007669"/>
    <property type="project" value="UniProtKB-KW"/>
</dbReference>
<feature type="compositionally biased region" description="Low complexity" evidence="2">
    <location>
        <begin position="196"/>
        <end position="206"/>
    </location>
</feature>
<dbReference type="OrthoDB" id="10256089at2759"/>
<feature type="compositionally biased region" description="Polar residues" evidence="2">
    <location>
        <begin position="1163"/>
        <end position="1180"/>
    </location>
</feature>
<accession>A0A4U0TV34</accession>
<feature type="region of interest" description="Disordered" evidence="2">
    <location>
        <begin position="1009"/>
        <end position="1034"/>
    </location>
</feature>
<feature type="region of interest" description="Disordered" evidence="2">
    <location>
        <begin position="128"/>
        <end position="416"/>
    </location>
</feature>
<evidence type="ECO:0000259" key="3">
    <source>
        <dbReference type="PROSITE" id="PS50010"/>
    </source>
</evidence>
<gene>
    <name evidence="4" type="ORF">B0A50_05611</name>
</gene>
<dbReference type="InterPro" id="IPR027267">
    <property type="entry name" value="AH/BAR_dom_sf"/>
</dbReference>
<name>A0A4U0TV34_9PEZI</name>
<keyword evidence="5" id="KW-1185">Reference proteome</keyword>
<feature type="compositionally biased region" description="Basic and acidic residues" evidence="2">
    <location>
        <begin position="296"/>
        <end position="308"/>
    </location>
</feature>
<dbReference type="GO" id="GO:0031991">
    <property type="term" value="P:regulation of actomyosin contractile ring contraction"/>
    <property type="evidence" value="ECO:0007669"/>
    <property type="project" value="TreeGrafter"/>
</dbReference>
<feature type="region of interest" description="Disordered" evidence="2">
    <location>
        <begin position="1867"/>
        <end position="1898"/>
    </location>
</feature>
<feature type="compositionally biased region" description="Polar residues" evidence="2">
    <location>
        <begin position="81"/>
        <end position="95"/>
    </location>
</feature>
<dbReference type="Gene3D" id="1.20.1270.60">
    <property type="entry name" value="Arfaptin homology (AH) domain/BAR domain"/>
    <property type="match status" value="1"/>
</dbReference>
<proteinExistence type="predicted"/>
<dbReference type="PANTHER" id="PTHR22834:SF20">
    <property type="entry name" value="SH3 DOMAIN-CONTAINING PROTEIN"/>
    <property type="match status" value="1"/>
</dbReference>
<dbReference type="CDD" id="cd07589">
    <property type="entry name" value="BAR_DNMBP"/>
    <property type="match status" value="1"/>
</dbReference>
<feature type="compositionally biased region" description="Low complexity" evidence="2">
    <location>
        <begin position="1867"/>
        <end position="1878"/>
    </location>
</feature>
<dbReference type="Proteomes" id="UP000308549">
    <property type="component" value="Unassembled WGS sequence"/>
</dbReference>
<feature type="region of interest" description="Disordered" evidence="2">
    <location>
        <begin position="1277"/>
        <end position="1309"/>
    </location>
</feature>
<dbReference type="EMBL" id="NAJL01000032">
    <property type="protein sequence ID" value="TKA25856.1"/>
    <property type="molecule type" value="Genomic_DNA"/>
</dbReference>
<feature type="compositionally biased region" description="Acidic residues" evidence="2">
    <location>
        <begin position="703"/>
        <end position="717"/>
    </location>
</feature>
<sequence>MAHREGHDPVAMTANIDGPADPRDYYSYSAATGDTGAASLSQIHTEHIGGGGENRSVAAAAAAANRAYTSSPNRAEPRSFSDPTRSSTPTLNFARSNPVLFPSRQPGSVKDIANRFDQNTAAAGALTATATAGAKPPQLSVRTSQERVKRFPGNKNRSPVSTGRGKSESGMAKLQKRRPGQPKSPQKSPVTSVDTSSYGSKSTASSVRSQARAALSPKKPRSPSRQAGYVTTKPLFGELTADGWHGNFDLASYTPLPSFQPTPRRQSDGGVALSHGRSQSYQNMARPALSPPTTRELQHKRSRSDMDALRPQPAPSMPHLNTQGIPVLYPTPPSSGVRNNLPRDSPTSRIPVSNRRKSGDYASDPYSRSASAMSNPSRGGRRKLSKSPTRIKPTPGKENATPSSIPRSRYQPPPLSTAQANHMLAAKIVTQMPKTSPPLRSSRPRQPVSSATTSASRARAAERFQSPEAAKDGRRPSEQWLGKPYDAQKERTRRRIPELGKVDFAERRARIQMAISQNLEESNSQEALRSRSQSRSQSRKPSEDRPTQPAVRGLEGRPNSVDEHQAAEMNRETDAIETMQGWRERVRPGGLNLDTTHLTEAQEVEPMTAATEFEVDESPVLGRQSMENEQPYYDCEPEMPTEDSPVLLSSAEYRPAPARSHMPPPIEPALKASEEEVQGVSEFLDDARTQQRRESPGSHDGTEFAEDSPAAEDSPSDIEDRWGLATSGEGSIKIMLDEEPTATHQPEPLANHVEQDSSHVQHEIAEEAAFTQDHNGEASIAKSYTESPVESYVQNRLAHETADVQEYDPREYGSNGYTESPVEGDVDFPDGMQDTPRKHEQHRDDTLKPTIFEPQALALQAEPRLLGSDDAIASALDEYQNTGSITPEILEYIQRHDVDLQRSSANQGSDAIMVQNLLESMLKARQGYDGETPEPVDEIKPQEVETLEPKQYDMPSVTPETPSDAAMETGTAVIWANDYGYDTHTDEDDDFQAKIRQADEEWEMQQTDGAVLGADEDDDRPTPPPKDIRPEFPSNVGSVIKGLAPPNVNAGLRISTSQIDILPEVYAAGESAKNIPSNTRSSSTSDVPPPPDHAPPPPPSPSAVRLPLGVPEVPQIPASYSERGSTEASPVVRKPVWGGSVSSRPSVDGQATPGPSLLAGAASMSSFADSTRQSSIGTDSQARHAKVMSPGPEQKRLMKRKHIIRELLDTENTYHQDLKIIEDIYKATVADMVSAEDKKTLFGNCDEIEQFSLHFFDDLRKSVESIYKPPKQMRWANKRGSFSTVQSEATGKTSMSNNDSSPDEEKDRGTTIGQCFLANFPQMDVVYGAYLRNHDAANQRLSALKTNPSVKCWLDECHNNASDITSAWDLDSLLVKPTQRVSKYPMLLQQLLDTTPAGHPDHAALKAACKESIGMLTRINEAKKRADIVDQIINRKGKETDVRSGIAKAFGRRTEKLKERVGIAEAFQDAQFDELSHKFGGHFIRLQICMRDFQDYMHRIDKGIEQISNCAGALDMFADVSTSSLPEVQSKWRRYGQVIREITSVAFPEHKAAVQRRVIQPMITCIKLHEGPQNAISKRKKRIVDYAKCRSIEKRGEKPDRKTVEASEMYVALNDQLKIELPKLYALTAQLVQSCLKCFLDVQLSWQNMWDRKLRPILEAADIPSSIQQIEPAFRPDYDIVKGKLTELGVCNGAFLADSANFLSPTTTLVDRSEESSLKRPSTFESSKRTPSFGSDSPIPGLTKRYSNGYASSSEVPPVPSDARMRSNSSLSTRGTANLQAPSTRLSSGRTWASNNGTPTSSFSTSRPATANASPGLQATFELPRQSTDTTYSGRPSSGQTYTTARADSPPDLNEYRFSQGIFSSALPPDALASSSAESTRRVTPSAPQPPPPSTASKDAPSIFVCVSLFEFSIDKTRKEAGFPYLTYVQGEVFDVVAQKGELWLARNQDDADGVLGWIWEQHFVILSGD</sequence>
<dbReference type="SUPFAM" id="SSF103657">
    <property type="entry name" value="BAR/IMD domain-like"/>
    <property type="match status" value="1"/>
</dbReference>
<feature type="compositionally biased region" description="Low complexity" evidence="2">
    <location>
        <begin position="433"/>
        <end position="458"/>
    </location>
</feature>
<evidence type="ECO:0000256" key="2">
    <source>
        <dbReference type="SAM" id="MobiDB-lite"/>
    </source>
</evidence>
<dbReference type="InterPro" id="IPR000219">
    <property type="entry name" value="DH_dom"/>
</dbReference>
<dbReference type="SMART" id="SM00721">
    <property type="entry name" value="BAR"/>
    <property type="match status" value="1"/>
</dbReference>
<dbReference type="SUPFAM" id="SSF48065">
    <property type="entry name" value="DBL homology domain (DH-domain)"/>
    <property type="match status" value="1"/>
</dbReference>
<organism evidence="4 5">
    <name type="scientific">Salinomyces thailandicus</name>
    <dbReference type="NCBI Taxonomy" id="706561"/>
    <lineage>
        <taxon>Eukaryota</taxon>
        <taxon>Fungi</taxon>
        <taxon>Dikarya</taxon>
        <taxon>Ascomycota</taxon>
        <taxon>Pezizomycotina</taxon>
        <taxon>Dothideomycetes</taxon>
        <taxon>Dothideomycetidae</taxon>
        <taxon>Mycosphaerellales</taxon>
        <taxon>Teratosphaeriaceae</taxon>
        <taxon>Salinomyces</taxon>
    </lineage>
</organism>
<feature type="region of interest" description="Disordered" evidence="2">
    <location>
        <begin position="63"/>
        <end position="107"/>
    </location>
</feature>
<feature type="domain" description="DH" evidence="3">
    <location>
        <begin position="1199"/>
        <end position="1422"/>
    </location>
</feature>
<dbReference type="PROSITE" id="PS50010">
    <property type="entry name" value="DH_2"/>
    <property type="match status" value="1"/>
</dbReference>
<feature type="compositionally biased region" description="Polar residues" evidence="2">
    <location>
        <begin position="516"/>
        <end position="527"/>
    </location>
</feature>
<dbReference type="InterPro" id="IPR051492">
    <property type="entry name" value="Dynamin-Rho_GEF"/>
</dbReference>
<feature type="compositionally biased region" description="Pro residues" evidence="2">
    <location>
        <begin position="1087"/>
        <end position="1101"/>
    </location>
</feature>
<keyword evidence="1" id="KW-0344">Guanine-nucleotide releasing factor</keyword>
<feature type="region of interest" description="Disordered" evidence="2">
    <location>
        <begin position="1710"/>
        <end position="1855"/>
    </location>
</feature>
<feature type="compositionally biased region" description="Polar residues" evidence="2">
    <location>
        <begin position="1825"/>
        <end position="1846"/>
    </location>
</feature>
<feature type="compositionally biased region" description="Polar residues" evidence="2">
    <location>
        <begin position="1745"/>
        <end position="1755"/>
    </location>
</feature>
<evidence type="ECO:0000256" key="1">
    <source>
        <dbReference type="ARBA" id="ARBA00022658"/>
    </source>
</evidence>